<dbReference type="FunFam" id="1.25.10.10:FF:000090">
    <property type="entry name" value="eIF-2-alpha kinase activator GCN1"/>
    <property type="match status" value="1"/>
</dbReference>
<evidence type="ECO:0000259" key="5">
    <source>
        <dbReference type="SMART" id="SM01349"/>
    </source>
</evidence>
<reference evidence="7" key="1">
    <citation type="submission" date="2016-04" db="UniProtKB">
        <authorList>
            <consortium name="WormBaseParasite"/>
        </authorList>
    </citation>
    <scope>IDENTIFICATION</scope>
</reference>
<dbReference type="InterPro" id="IPR034085">
    <property type="entry name" value="TOG"/>
</dbReference>
<feature type="coiled-coil region" evidence="4">
    <location>
        <begin position="785"/>
        <end position="831"/>
    </location>
</feature>
<dbReference type="InterPro" id="IPR057546">
    <property type="entry name" value="HEAT_GCN1"/>
</dbReference>
<dbReference type="GO" id="GO:0005829">
    <property type="term" value="C:cytosol"/>
    <property type="evidence" value="ECO:0007669"/>
    <property type="project" value="TreeGrafter"/>
</dbReference>
<evidence type="ECO:0000313" key="7">
    <source>
        <dbReference type="WBParaSite" id="SMUV_0000939801-mRNA-1"/>
    </source>
</evidence>
<keyword evidence="4" id="KW-0175">Coiled coil</keyword>
<comment type="similarity">
    <text evidence="1">Belongs to the GCN1 family.</text>
</comment>
<dbReference type="STRING" id="451379.A0A0N5AWT6"/>
<evidence type="ECO:0000256" key="4">
    <source>
        <dbReference type="SAM" id="Coils"/>
    </source>
</evidence>
<dbReference type="GO" id="GO:0006417">
    <property type="term" value="P:regulation of translation"/>
    <property type="evidence" value="ECO:0007669"/>
    <property type="project" value="TreeGrafter"/>
</dbReference>
<evidence type="ECO:0000256" key="1">
    <source>
        <dbReference type="ARBA" id="ARBA00007366"/>
    </source>
</evidence>
<keyword evidence="6" id="KW-1185">Reference proteome</keyword>
<dbReference type="PROSITE" id="PS50077">
    <property type="entry name" value="HEAT_REPEAT"/>
    <property type="match status" value="3"/>
</dbReference>
<dbReference type="GO" id="GO:0000226">
    <property type="term" value="P:microtubule cytoskeleton organization"/>
    <property type="evidence" value="ECO:0007669"/>
    <property type="project" value="UniProtKB-ARBA"/>
</dbReference>
<evidence type="ECO:0000256" key="2">
    <source>
        <dbReference type="ARBA" id="ARBA00022737"/>
    </source>
</evidence>
<evidence type="ECO:0000313" key="6">
    <source>
        <dbReference type="Proteomes" id="UP000046393"/>
    </source>
</evidence>
<dbReference type="WBParaSite" id="SMUV_0000939801-mRNA-1">
    <property type="protein sequence ID" value="SMUV_0000939801-mRNA-1"/>
    <property type="gene ID" value="SMUV_0000939801"/>
</dbReference>
<dbReference type="Pfam" id="PF24987">
    <property type="entry name" value="HEAT_EF3_N"/>
    <property type="match status" value="2"/>
</dbReference>
<proteinExistence type="inferred from homology"/>
<dbReference type="SUPFAM" id="SSF48371">
    <property type="entry name" value="ARM repeat"/>
    <property type="match status" value="5"/>
</dbReference>
<organism evidence="6 7">
    <name type="scientific">Syphacia muris</name>
    <dbReference type="NCBI Taxonomy" id="451379"/>
    <lineage>
        <taxon>Eukaryota</taxon>
        <taxon>Metazoa</taxon>
        <taxon>Ecdysozoa</taxon>
        <taxon>Nematoda</taxon>
        <taxon>Chromadorea</taxon>
        <taxon>Rhabditida</taxon>
        <taxon>Spirurina</taxon>
        <taxon>Oxyuridomorpha</taxon>
        <taxon>Oxyuroidea</taxon>
        <taxon>Oxyuridae</taxon>
        <taxon>Syphacia</taxon>
    </lineage>
</organism>
<protein>
    <submittedName>
        <fullName evidence="7">TOG domain-containing protein</fullName>
    </submittedName>
</protein>
<dbReference type="FunFam" id="1.25.10.10:FF:000096">
    <property type="entry name" value="eIF-2-alpha kinase activator gcn1"/>
    <property type="match status" value="1"/>
</dbReference>
<feature type="repeat" description="HEAT" evidence="3">
    <location>
        <begin position="1542"/>
        <end position="1577"/>
    </location>
</feature>
<dbReference type="InterPro" id="IPR011989">
    <property type="entry name" value="ARM-like"/>
</dbReference>
<keyword evidence="2" id="KW-0677">Repeat</keyword>
<dbReference type="GO" id="GO:0034198">
    <property type="term" value="P:cellular response to amino acid starvation"/>
    <property type="evidence" value="ECO:0007669"/>
    <property type="project" value="TreeGrafter"/>
</dbReference>
<dbReference type="PANTHER" id="PTHR23346">
    <property type="entry name" value="TRANSLATIONAL ACTIVATOR GCN1-RELATED"/>
    <property type="match status" value="1"/>
</dbReference>
<dbReference type="InterPro" id="IPR021133">
    <property type="entry name" value="HEAT_type_2"/>
</dbReference>
<dbReference type="Pfam" id="PF25801">
    <property type="entry name" value="HEAT_GCN1_C_2"/>
    <property type="match status" value="1"/>
</dbReference>
<evidence type="ECO:0000256" key="3">
    <source>
        <dbReference type="PROSITE-ProRule" id="PRU00103"/>
    </source>
</evidence>
<accession>A0A0N5AWT6</accession>
<feature type="repeat" description="HEAT" evidence="3">
    <location>
        <begin position="1619"/>
        <end position="1657"/>
    </location>
</feature>
<dbReference type="Pfam" id="PF24984">
    <property type="entry name" value="HEAT_EF3_GNC1"/>
    <property type="match status" value="1"/>
</dbReference>
<feature type="domain" description="TOG" evidence="5">
    <location>
        <begin position="1368"/>
        <end position="1601"/>
    </location>
</feature>
<dbReference type="InterPro" id="IPR000225">
    <property type="entry name" value="Armadillo"/>
</dbReference>
<dbReference type="SMART" id="SM01349">
    <property type="entry name" value="TOG"/>
    <property type="match status" value="1"/>
</dbReference>
<dbReference type="Pfam" id="PF23271">
    <property type="entry name" value="HEAT_GCN1"/>
    <property type="match status" value="1"/>
</dbReference>
<name>A0A0N5AWT6_9BILA</name>
<dbReference type="GO" id="GO:0019887">
    <property type="term" value="F:protein kinase regulator activity"/>
    <property type="evidence" value="ECO:0007669"/>
    <property type="project" value="TreeGrafter"/>
</dbReference>
<sequence>MELESPDREQLKVSLKKYVENVTNSSVKVQRTVTSSLLCALKGGPALSDQIIRGLVRVSVVTCFTRLHNPDSYALIQDLIMSLAEKNPRLVHMALNESYLSFFNMDKIPLSKWSAKRAAIAGKWLILVNENTKSEQKTELFLSTVSGLCAIAFFVTERPLTTSGFRKRFGKFCTASIIKELVSTLKRMYASSELDAEKILALLCIIPKEMYSSELITLFISIFSNNILLGKRLPTPHIMTSCSDLFKNINYTQFQSILSVAKKAFLRNTEIAVFGKKTVGPLTSLNKDIRICVSNTVGNISKNLSNLDAICFLMKAVFDAYTGGKMSNPEQRISVIQAVSKLANHHDFDKETENIIGHLVLKRALSLVSSEGNETILNEIWHTILMFLLKMSDVSEEVVPTFKRSLDNASSRPVVLRVMVSVFSKHGYNKFDSELAKAVLAIQKSANSSSSEFITSSLLLLKCDDEYMRKEAWKEAVSNNVFFKERFLVGLDEKDAPFLSEFAEMVLFNQVYSIHEDESWKVLLLCMCITLFWPKHRIRNCAMLSLERVIAHDGLQFGDKFLRYLYDYVVSGIGDKHYRRLSKKHDGSNNENMEYVPGKLLSNVVKKILSCFQVARSNDDRDIAREVYNEGDFKESSEDECRLQFEFITSSLLVCSLPRIASCCGSLWSHWLQSVRDYEKLFNKNEKLIKELVGNIILTENAEVRENAIKLLMSAGGVALHFRKVLWEACTKLLREVNLQCYTGITSRDYAIYMTPEGELYNKDVIDQNSDEVLDAKNVKRESKAYKYKEQLTEMQLRKELAEKRRIEGKLTKKQQEAVNAELQAERVTREELKKLHLDCKNYIGILQAAVEGNPRGSTEHVFLLYDVVIPLLHSPLVSYLAVNAYRSFRDATFEPSDDYLHELVLYASIRTLGAFSLEKEWCEEPLQLQCERVIAMLAAQCALLPLQAAVNEIDLCEKLVDDEKYFDEDTMSIEKLCFIFPLLDSILRNSSQLTALRLNAIKLISSALNKNFIKNDEVCMLPLEGMASLLLHLVSENSADICECSAEALQKLVTLINDCKSVVPSMISMFQLLLHALKSRSLGVRETVLTALSGQHDFYKLSFAIPQYESFVVLFKHRVFIACHDPEECCCKIAKCIWEEERLTLDILFLEKEGFFFIIFRSEKKRIFDDVVSEVEFIRKSASRSLVTFIENFPSECVSLISDAAKLYSDLNELRGSVFDEVGRMVTDVVDRWEERSAVCESLISIASFVPESAAMSFMKIIVPEGLSDRNDLCRELMCNAAIEIMKKHGAAKMDEMLPFLEKMLNSTSDAGKDDNLRQGLVVVLGTLAQHLDPDDEKVRGIVARLIETLSTPSERVQRAVSKCLPPLVPAIKEKAKELAASLSCLLVEADTYGERRGAAYGLAGLIKGLGMSAIPELELIKMLQRSLSNKKSPKHRQGALFALEMLCSTMGKLFEPYIVQVLPLLLVCFGDSDETVRSAADDAAKAMMSMLSAHGVKLILPSLLAALDEDSWRTKCASVELLGAMSHCAPKQLSGCLPNIVPKLLEVLTDSHSKVQKSGEKALKQISKVIRNPEILGISSHLLNGLVDPASKTTVCLQTIVNTKFIHYIDAASLALIMPIIKRAFTDRNTETRKMAAQIIANIYSLTDSKDMEPYLTDLVPGLQNSLVDPVPEIRTVAAKAFGALVSCSIGDTSVKLREQIVPWLKEKLVSDASSVDRSGAAQGLSEVLYALGEEQLKYAMPDIIKTTESLSVSPEVRDGYTLMYIYLPMVFGDKFVPYLPQVIPSILKALADENEYLRDSALKAGQRLIAMFCSHARKLLLPQLQAALFDDNWRIRFASVTLIGDFLFNISGVSGKMTSATAGEDDTMGMEGAGKAIIRQLGQSCRDRVLAGIYLTRSDVALTVRQAAGHVWKIVVDNTPRMLKEIMRTLFEMLLQCLSSNSEDRQQMAARCLGELVKKMGERILVDVLPVLDTGLKSSSIDQRLGVAIALHEIIENTTKDVVAIYSQQLVEPIRQVLHDSEAEVRKAAATTFSVYLQIVGISAFDEVVTPLLEMITLENEDNIISGLSEIMRQNNKQMLPYILPKLTRQPVNAKVLCAVASVAGDSLTSSLGRILEFLLDNCENEEDLQQSLRVVSSVTDRTGVTVIISTLLQRATLQKQSAAASLLYLFAQSTKVDIKAYSDEILPQTLLLYTSTNPSIIENAIGTLMCLSQSMDQKCQLASLGTLKKAVNALKTRAEDNAEIPGLCHSKGLQPLLSMLREGVLFGGVEVKEMAGETLGKLVSMSNLNSLKSHVVSITGPLIRVLGDRYPPSVKISILTTLIYLLDKVDILLKPFLPQLQSTFLKALQEPSSRKVRLYAGGALSRLMKIHHKPEPIITELVKLLNNAEDPGLIETTLVSLRAITNNVHVKLTNDVLELILNAAENHCGENSEDANLLAASALYGEALLWLNSFDDKFIKVLESSANIRLRYSYALALQHICSIDVQRMLDRYSYNLIRSVLISLMQCEKPFVASSGVRSTVYVLQSQSDIDLTLLVAYSRAANHPSNDVKRVVGIGMQHIAQRDFSFTELKAFVPNLVNGTKEKNSAVRIAFEQALIAVFKLNSDNSIYDSYLSSIEGAAHDVLAESHRSLQRTMKQMDSSLESICDFPVVP</sequence>
<feature type="repeat" description="HEAT" evidence="3">
    <location>
        <begin position="2013"/>
        <end position="2050"/>
    </location>
</feature>
<dbReference type="Proteomes" id="UP000046393">
    <property type="component" value="Unplaced"/>
</dbReference>
<dbReference type="SMART" id="SM00185">
    <property type="entry name" value="ARM"/>
    <property type="match status" value="5"/>
</dbReference>
<dbReference type="Gene3D" id="1.25.10.10">
    <property type="entry name" value="Leucine-rich Repeat Variant"/>
    <property type="match status" value="6"/>
</dbReference>
<dbReference type="PANTHER" id="PTHR23346:SF7">
    <property type="entry name" value="STALLED RIBOSOME SENSOR GCN1"/>
    <property type="match status" value="1"/>
</dbReference>
<dbReference type="InterPro" id="IPR016024">
    <property type="entry name" value="ARM-type_fold"/>
</dbReference>